<dbReference type="Proteomes" id="UP001234178">
    <property type="component" value="Unassembled WGS sequence"/>
</dbReference>
<evidence type="ECO:0000256" key="1">
    <source>
        <dbReference type="SAM" id="MobiDB-lite"/>
    </source>
</evidence>
<keyword evidence="3" id="KW-1185">Reference proteome</keyword>
<dbReference type="Pfam" id="PF13692">
    <property type="entry name" value="Glyco_trans_1_4"/>
    <property type="match status" value="1"/>
</dbReference>
<dbReference type="SUPFAM" id="SSF53756">
    <property type="entry name" value="UDP-Glycosyltransferase/glycogen phosphorylase"/>
    <property type="match status" value="1"/>
</dbReference>
<organism evidence="2 3">
    <name type="scientific">Daphnia magna</name>
    <dbReference type="NCBI Taxonomy" id="35525"/>
    <lineage>
        <taxon>Eukaryota</taxon>
        <taxon>Metazoa</taxon>
        <taxon>Ecdysozoa</taxon>
        <taxon>Arthropoda</taxon>
        <taxon>Crustacea</taxon>
        <taxon>Branchiopoda</taxon>
        <taxon>Diplostraca</taxon>
        <taxon>Cladocera</taxon>
        <taxon>Anomopoda</taxon>
        <taxon>Daphniidae</taxon>
        <taxon>Daphnia</taxon>
    </lineage>
</organism>
<gene>
    <name evidence="2" type="ORF">OUZ56_032558</name>
</gene>
<dbReference type="EMBL" id="JAOYFB010000041">
    <property type="protein sequence ID" value="KAK4045150.1"/>
    <property type="molecule type" value="Genomic_DNA"/>
</dbReference>
<comment type="caution">
    <text evidence="2">The sequence shown here is derived from an EMBL/GenBank/DDBJ whole genome shotgun (WGS) entry which is preliminary data.</text>
</comment>
<name>A0ABR0B9M3_9CRUS</name>
<accession>A0ABR0B9M3</accession>
<protein>
    <recommendedName>
        <fullName evidence="4">Glycosyl transferase family 1 domain-containing protein</fullName>
    </recommendedName>
</protein>
<sequence length="362" mass="39287">MQLRARILVPGDPGQMTGGYLYDAWVAAGLSARGHDVAVLDLHAPETDEALAVFGTVVVVDELAHREYLARTRRKPREFLALVHHLSSWEPAERHPRSWLVGAREEAFPARVGGPHHERPERRAPLSLRADGPPAGRRRRGGPERPRGFSCTMHVCVGRDDHRAQAAPAARTCRPRGARARRSLSHYWGGSLRTGLCKGELLAHVAEAEALFLVSSFEGYGMAAAEALALGTPIVVTAIVAEALGAAVRPGENALVIDGVDGLRDAFSELRRRPLVFSRPPALLRRTLCLTAGNGSFSALPERSARGPDQRGHRRRREGPMWSNLLETAPRETCARRLLQTARTPSLGPVVGARSPRAAQGA</sequence>
<feature type="compositionally biased region" description="Basic and acidic residues" evidence="1">
    <location>
        <begin position="115"/>
        <end position="124"/>
    </location>
</feature>
<evidence type="ECO:0000313" key="3">
    <source>
        <dbReference type="Proteomes" id="UP001234178"/>
    </source>
</evidence>
<proteinExistence type="predicted"/>
<feature type="region of interest" description="Disordered" evidence="1">
    <location>
        <begin position="299"/>
        <end position="322"/>
    </location>
</feature>
<evidence type="ECO:0008006" key="4">
    <source>
        <dbReference type="Google" id="ProtNLM"/>
    </source>
</evidence>
<feature type="region of interest" description="Disordered" evidence="1">
    <location>
        <begin position="110"/>
        <end position="146"/>
    </location>
</feature>
<dbReference type="Gene3D" id="3.40.50.2000">
    <property type="entry name" value="Glycogen Phosphorylase B"/>
    <property type="match status" value="1"/>
</dbReference>
<reference evidence="2 3" key="1">
    <citation type="journal article" date="2023" name="Nucleic Acids Res.">
        <title>The hologenome of Daphnia magna reveals possible DNA methylation and microbiome-mediated evolution of the host genome.</title>
        <authorList>
            <person name="Chaturvedi A."/>
            <person name="Li X."/>
            <person name="Dhandapani V."/>
            <person name="Marshall H."/>
            <person name="Kissane S."/>
            <person name="Cuenca-Cambronero M."/>
            <person name="Asole G."/>
            <person name="Calvet F."/>
            <person name="Ruiz-Romero M."/>
            <person name="Marangio P."/>
            <person name="Guigo R."/>
            <person name="Rago D."/>
            <person name="Mirbahai L."/>
            <person name="Eastwood N."/>
            <person name="Colbourne J.K."/>
            <person name="Zhou J."/>
            <person name="Mallon E."/>
            <person name="Orsini L."/>
        </authorList>
    </citation>
    <scope>NUCLEOTIDE SEQUENCE [LARGE SCALE GENOMIC DNA]</scope>
    <source>
        <strain evidence="2">LRV0_1</strain>
    </source>
</reference>
<evidence type="ECO:0000313" key="2">
    <source>
        <dbReference type="EMBL" id="KAK4045150.1"/>
    </source>
</evidence>